<proteinExistence type="inferred from homology"/>
<dbReference type="Pfam" id="PF00472">
    <property type="entry name" value="RF-1"/>
    <property type="match status" value="1"/>
</dbReference>
<dbReference type="RefSeq" id="WP_145367416.1">
    <property type="nucleotide sequence ID" value="NZ_CP036275.1"/>
</dbReference>
<name>A0A517Z2T7_9PLAN</name>
<sequence length="171" mass="19002">MTDAAPHPAGREEEALLAECRMRQLRRSGPGGQHRNKVSTAIQLTHEPTGLIAEAGERRSQADNRRVAVRRLRMQLALEVRQPAPSERSPSTLWQQRCRSGRIEINAGHADFPLLLAEALDFVASDSGDLQAAAGRLGCTASQLSRLLKMEPRAWQWLNALRKESGLRPLR</sequence>
<comment type="similarity">
    <text evidence="1">Belongs to the prokaryotic/mitochondrial release factor family.</text>
</comment>
<dbReference type="PANTHER" id="PTHR43804">
    <property type="entry name" value="LD18447P"/>
    <property type="match status" value="1"/>
</dbReference>
<dbReference type="AlphaFoldDB" id="A0A517Z2T7"/>
<dbReference type="OrthoDB" id="9815709at2"/>
<evidence type="ECO:0000259" key="2">
    <source>
        <dbReference type="Pfam" id="PF00472"/>
    </source>
</evidence>
<organism evidence="3 4">
    <name type="scientific">Maioricimonas rarisocia</name>
    <dbReference type="NCBI Taxonomy" id="2528026"/>
    <lineage>
        <taxon>Bacteria</taxon>
        <taxon>Pseudomonadati</taxon>
        <taxon>Planctomycetota</taxon>
        <taxon>Planctomycetia</taxon>
        <taxon>Planctomycetales</taxon>
        <taxon>Planctomycetaceae</taxon>
        <taxon>Maioricimonas</taxon>
    </lineage>
</organism>
<dbReference type="SUPFAM" id="SSF75620">
    <property type="entry name" value="Release factor"/>
    <property type="match status" value="1"/>
</dbReference>
<dbReference type="InterPro" id="IPR000352">
    <property type="entry name" value="Pep_chain_release_fac_I"/>
</dbReference>
<gene>
    <name evidence="3" type="primary">prfA_1</name>
    <name evidence="3" type="ORF">Mal4_10870</name>
</gene>
<accession>A0A517Z2T7</accession>
<protein>
    <submittedName>
        <fullName evidence="3">Peptide chain release factor 1</fullName>
    </submittedName>
</protein>
<dbReference type="Proteomes" id="UP000320496">
    <property type="component" value="Chromosome"/>
</dbReference>
<dbReference type="KEGG" id="mri:Mal4_10870"/>
<dbReference type="InterPro" id="IPR050057">
    <property type="entry name" value="Prokaryotic/Mito_RF"/>
</dbReference>
<dbReference type="GO" id="GO:0003747">
    <property type="term" value="F:translation release factor activity"/>
    <property type="evidence" value="ECO:0007669"/>
    <property type="project" value="InterPro"/>
</dbReference>
<dbReference type="PANTHER" id="PTHR43804:SF6">
    <property type="entry name" value="CLASS I PEPTIDE CHAIN RELEASE FACTOR"/>
    <property type="match status" value="1"/>
</dbReference>
<dbReference type="EMBL" id="CP036275">
    <property type="protein sequence ID" value="QDU36789.1"/>
    <property type="molecule type" value="Genomic_DNA"/>
</dbReference>
<feature type="domain" description="Prokaryotic-type class I peptide chain release factors" evidence="2">
    <location>
        <begin position="19"/>
        <end position="88"/>
    </location>
</feature>
<keyword evidence="4" id="KW-1185">Reference proteome</keyword>
<reference evidence="3 4" key="1">
    <citation type="submission" date="2019-02" db="EMBL/GenBank/DDBJ databases">
        <title>Deep-cultivation of Planctomycetes and their phenomic and genomic characterization uncovers novel biology.</title>
        <authorList>
            <person name="Wiegand S."/>
            <person name="Jogler M."/>
            <person name="Boedeker C."/>
            <person name="Pinto D."/>
            <person name="Vollmers J."/>
            <person name="Rivas-Marin E."/>
            <person name="Kohn T."/>
            <person name="Peeters S.H."/>
            <person name="Heuer A."/>
            <person name="Rast P."/>
            <person name="Oberbeckmann S."/>
            <person name="Bunk B."/>
            <person name="Jeske O."/>
            <person name="Meyerdierks A."/>
            <person name="Storesund J.E."/>
            <person name="Kallscheuer N."/>
            <person name="Luecker S."/>
            <person name="Lage O.M."/>
            <person name="Pohl T."/>
            <person name="Merkel B.J."/>
            <person name="Hornburger P."/>
            <person name="Mueller R.-W."/>
            <person name="Bruemmer F."/>
            <person name="Labrenz M."/>
            <person name="Spormann A.M."/>
            <person name="Op den Camp H."/>
            <person name="Overmann J."/>
            <person name="Amann R."/>
            <person name="Jetten M.S.M."/>
            <person name="Mascher T."/>
            <person name="Medema M.H."/>
            <person name="Devos D.P."/>
            <person name="Kaster A.-K."/>
            <person name="Ovreas L."/>
            <person name="Rohde M."/>
            <person name="Galperin M.Y."/>
            <person name="Jogler C."/>
        </authorList>
    </citation>
    <scope>NUCLEOTIDE SEQUENCE [LARGE SCALE GENOMIC DNA]</scope>
    <source>
        <strain evidence="3 4">Mal4</strain>
    </source>
</reference>
<dbReference type="Gene3D" id="3.30.160.20">
    <property type="match status" value="1"/>
</dbReference>
<evidence type="ECO:0000313" key="3">
    <source>
        <dbReference type="EMBL" id="QDU36789.1"/>
    </source>
</evidence>
<evidence type="ECO:0000313" key="4">
    <source>
        <dbReference type="Proteomes" id="UP000320496"/>
    </source>
</evidence>
<dbReference type="InterPro" id="IPR045853">
    <property type="entry name" value="Pep_chain_release_fac_I_sf"/>
</dbReference>
<evidence type="ECO:0000256" key="1">
    <source>
        <dbReference type="ARBA" id="ARBA00010835"/>
    </source>
</evidence>